<reference evidence="1 2" key="1">
    <citation type="submission" date="2020-08" db="EMBL/GenBank/DDBJ databases">
        <title>Sequencing the genomes of 1000 actinobacteria strains.</title>
        <authorList>
            <person name="Klenk H.-P."/>
        </authorList>
    </citation>
    <scope>NUCLEOTIDE SEQUENCE [LARGE SCALE GENOMIC DNA]</scope>
    <source>
        <strain evidence="1 2">DSM 9581</strain>
    </source>
</reference>
<proteinExistence type="predicted"/>
<accession>A0A7W8WC09</accession>
<dbReference type="EMBL" id="JACHDN010000001">
    <property type="protein sequence ID" value="MBB5475082.1"/>
    <property type="molecule type" value="Genomic_DNA"/>
</dbReference>
<organism evidence="1 2">
    <name type="scientific">Cellulomonas hominis</name>
    <dbReference type="NCBI Taxonomy" id="156981"/>
    <lineage>
        <taxon>Bacteria</taxon>
        <taxon>Bacillati</taxon>
        <taxon>Actinomycetota</taxon>
        <taxon>Actinomycetes</taxon>
        <taxon>Micrococcales</taxon>
        <taxon>Cellulomonadaceae</taxon>
        <taxon>Cellulomonas</taxon>
    </lineage>
</organism>
<sequence length="195" mass="22345">MIGEIIGATGALTALALAVLIFGFAPGIALAAIVRLIPDIDRRRELQSELYEVPRWERPFWVAEQLEVAVRIGLTPRLEWYWGRHVWHRAKLESGLERHLQYPESFEVPDGEAKSDVRPGDLVKLMWSVDKFPGERMWVKVTERRGDLLVGTLENWPIYVYLHPGERVPFHIDDIIDCQFDDTEIAIESTEITAG</sequence>
<comment type="caution">
    <text evidence="1">The sequence shown here is derived from an EMBL/GenBank/DDBJ whole genome shotgun (WGS) entry which is preliminary data.</text>
</comment>
<dbReference type="AlphaFoldDB" id="A0A7W8WC09"/>
<gene>
    <name evidence="1" type="ORF">HNR08_003818</name>
</gene>
<evidence type="ECO:0000313" key="2">
    <source>
        <dbReference type="Proteomes" id="UP000564629"/>
    </source>
</evidence>
<protein>
    <recommendedName>
        <fullName evidence="3">DUF2314 domain-containing protein</fullName>
    </recommendedName>
</protein>
<dbReference type="Proteomes" id="UP000564629">
    <property type="component" value="Unassembled WGS sequence"/>
</dbReference>
<evidence type="ECO:0000313" key="1">
    <source>
        <dbReference type="EMBL" id="MBB5475082.1"/>
    </source>
</evidence>
<dbReference type="RefSeq" id="WP_246803308.1">
    <property type="nucleotide sequence ID" value="NZ_JACHDN010000001.1"/>
</dbReference>
<name>A0A7W8WC09_9CELL</name>
<evidence type="ECO:0008006" key="3">
    <source>
        <dbReference type="Google" id="ProtNLM"/>
    </source>
</evidence>